<dbReference type="RefSeq" id="WP_231820163.1">
    <property type="nucleotide sequence ID" value="NZ_CP082781.1"/>
</dbReference>
<protein>
    <submittedName>
        <fullName evidence="1">Uncharacterized protein</fullName>
    </submittedName>
</protein>
<accession>A0ABY3RQY0</accession>
<reference evidence="1 2" key="1">
    <citation type="submission" date="2023-01" db="EMBL/GenBank/DDBJ databases">
        <title>Characterization of estradiol degrading bacteria Microbacterium sp. MZT7 and reveal degrading genes through genome analysis.</title>
        <authorList>
            <person name="Hao P."/>
            <person name="Gao Y."/>
        </authorList>
    </citation>
    <scope>NUCLEOTIDE SEQUENCE [LARGE SCALE GENOMIC DNA]</scope>
    <source>
        <strain evidence="1 2">MZT7</strain>
    </source>
</reference>
<organism evidence="1 2">
    <name type="scientific">Microbacterium resistens</name>
    <dbReference type="NCBI Taxonomy" id="156977"/>
    <lineage>
        <taxon>Bacteria</taxon>
        <taxon>Bacillati</taxon>
        <taxon>Actinomycetota</taxon>
        <taxon>Actinomycetes</taxon>
        <taxon>Micrococcales</taxon>
        <taxon>Microbacteriaceae</taxon>
        <taxon>Microbacterium</taxon>
    </lineage>
</organism>
<sequence length="214" mass="23676">MNARRMDLSWIADLDPTGTTVASYTLRSHAATVRVLNPAHDRAGNPVTWASVGSAPFRLRSDVQWTDVQSRSDRTDIEEPLMGTVDDTVAVALLAHLAPLGPILVAQWEGYADADVDARGDALHVEFPPERPCTVSAVHADDLLRARRRPMRWWDPGRTWMAGNDIYARSLFVSGPETLISGLLADPALEAFRVSTGDQVLPEDRTLRTRPTRR</sequence>
<keyword evidence="2" id="KW-1185">Reference proteome</keyword>
<dbReference type="Proteomes" id="UP001199642">
    <property type="component" value="Chromosome"/>
</dbReference>
<evidence type="ECO:0000313" key="2">
    <source>
        <dbReference type="Proteomes" id="UP001199642"/>
    </source>
</evidence>
<dbReference type="EMBL" id="CP082781">
    <property type="protein sequence ID" value="UGS26493.1"/>
    <property type="molecule type" value="Genomic_DNA"/>
</dbReference>
<proteinExistence type="predicted"/>
<name>A0ABY3RQY0_9MICO</name>
<gene>
    <name evidence="1" type="ORF">K8F61_18025</name>
</gene>
<evidence type="ECO:0000313" key="1">
    <source>
        <dbReference type="EMBL" id="UGS26493.1"/>
    </source>
</evidence>